<keyword evidence="2" id="KW-1185">Reference proteome</keyword>
<dbReference type="AlphaFoldDB" id="A0A8H3ZYA4"/>
<gene>
    <name evidence="1" type="ORF">GQ607_002687</name>
</gene>
<protein>
    <submittedName>
        <fullName evidence="1">Uncharacterized protein</fullName>
    </submittedName>
</protein>
<reference evidence="1 2" key="1">
    <citation type="submission" date="2019-12" db="EMBL/GenBank/DDBJ databases">
        <title>A genome sequence resource for the geographically widespread anthracnose pathogen Colletotrichum asianum.</title>
        <authorList>
            <person name="Meng Y."/>
        </authorList>
    </citation>
    <scope>NUCLEOTIDE SEQUENCE [LARGE SCALE GENOMIC DNA]</scope>
    <source>
        <strain evidence="1 2">ICMP 18580</strain>
    </source>
</reference>
<sequence>MLLSLGSQSLTLQKRSDCRRELLLLLERDLRDLSLFFCPRCVALHPPELSWTIARDEEYQRIFGDSRPCVRKYHRSRPDWDPSPWLPRGLDYDTIRVAMTRPRLGGLCRPKDLLPMHQRWYGKFDKNGYSRPHVHHDTEFLVSRGRMILCTKIKLQTCKCVCSGASSINIDTSLYLDILSKSADRSHYCAHMTWQRKYPFIFNPSTIGTHGSDNFQANVRLSKLQTKVFGKIETCDFCHTTYTYCIRDGGGKIDLISYKDLGEGETTTDPRWRSHQWQGAEIPLHNINEHRLGTWSRWVWIRMRLDLEVGLRKAKKKWNK</sequence>
<evidence type="ECO:0000313" key="2">
    <source>
        <dbReference type="Proteomes" id="UP000434172"/>
    </source>
</evidence>
<accession>A0A8H3ZYA4</accession>
<evidence type="ECO:0000313" key="1">
    <source>
        <dbReference type="EMBL" id="KAF0329920.1"/>
    </source>
</evidence>
<name>A0A8H3ZYA4_9PEZI</name>
<dbReference type="Proteomes" id="UP000434172">
    <property type="component" value="Unassembled WGS sequence"/>
</dbReference>
<comment type="caution">
    <text evidence="1">The sequence shown here is derived from an EMBL/GenBank/DDBJ whole genome shotgun (WGS) entry which is preliminary data.</text>
</comment>
<dbReference type="OrthoDB" id="4816998at2759"/>
<proteinExistence type="predicted"/>
<organism evidence="1 2">
    <name type="scientific">Colletotrichum asianum</name>
    <dbReference type="NCBI Taxonomy" id="702518"/>
    <lineage>
        <taxon>Eukaryota</taxon>
        <taxon>Fungi</taxon>
        <taxon>Dikarya</taxon>
        <taxon>Ascomycota</taxon>
        <taxon>Pezizomycotina</taxon>
        <taxon>Sordariomycetes</taxon>
        <taxon>Hypocreomycetidae</taxon>
        <taxon>Glomerellales</taxon>
        <taxon>Glomerellaceae</taxon>
        <taxon>Colletotrichum</taxon>
        <taxon>Colletotrichum gloeosporioides species complex</taxon>
    </lineage>
</organism>
<dbReference type="EMBL" id="WOWK01000009">
    <property type="protein sequence ID" value="KAF0329920.1"/>
    <property type="molecule type" value="Genomic_DNA"/>
</dbReference>